<feature type="region of interest" description="Disordered" evidence="1">
    <location>
        <begin position="169"/>
        <end position="188"/>
    </location>
</feature>
<organism evidence="3">
    <name type="scientific">Cyanoptyche gloeocystis</name>
    <dbReference type="NCBI Taxonomy" id="77922"/>
    <lineage>
        <taxon>Eukaryota</taxon>
        <taxon>Glaucocystophyceae</taxon>
        <taxon>Glaucocystophyceae incertae sedis</taxon>
        <taxon>Cyanoptyche</taxon>
    </lineage>
</organism>
<reference evidence="3" key="1">
    <citation type="submission" date="2021-01" db="EMBL/GenBank/DDBJ databases">
        <authorList>
            <person name="Corre E."/>
            <person name="Pelletier E."/>
            <person name="Niang G."/>
            <person name="Scheremetjew M."/>
            <person name="Finn R."/>
            <person name="Kale V."/>
            <person name="Holt S."/>
            <person name="Cochrane G."/>
            <person name="Meng A."/>
            <person name="Brown T."/>
            <person name="Cohen L."/>
        </authorList>
    </citation>
    <scope>NUCLEOTIDE SEQUENCE</scope>
    <source>
        <strain evidence="3">SAG4.97</strain>
    </source>
</reference>
<feature type="domain" description="Co-chaperone DjlA N-terminal" evidence="2">
    <location>
        <begin position="42"/>
        <end position="137"/>
    </location>
</feature>
<sequence>MTGETGDDGGYRVDASMWFFDSVLGHSKIPLGLDWEDLVKVVLICADADGEISEAERNFCIRLAAVGNAPKEVYDFCKTYDGKASDLKVVKKFLKKNPEHKHAVLYFAMRCCLADGDYDDYERAKVNLIGKSMGITDDVILGIEDLIMREDLLRTERLKLLNPERPTDMFIASPPQSAPTPEMSALSI</sequence>
<accession>A0A7S2JMT3</accession>
<dbReference type="InterPro" id="IPR007791">
    <property type="entry name" value="DjlA_N"/>
</dbReference>
<evidence type="ECO:0000313" key="3">
    <source>
        <dbReference type="EMBL" id="CAD9551171.1"/>
    </source>
</evidence>
<evidence type="ECO:0000259" key="2">
    <source>
        <dbReference type="Pfam" id="PF05099"/>
    </source>
</evidence>
<dbReference type="Pfam" id="PF05099">
    <property type="entry name" value="TerB"/>
    <property type="match status" value="1"/>
</dbReference>
<proteinExistence type="predicted"/>
<dbReference type="Gene3D" id="1.10.3680.10">
    <property type="entry name" value="TerB-like"/>
    <property type="match status" value="1"/>
</dbReference>
<dbReference type="AlphaFoldDB" id="A0A7S2JMT3"/>
<dbReference type="InterPro" id="IPR029024">
    <property type="entry name" value="TerB-like"/>
</dbReference>
<dbReference type="EMBL" id="HBGX01001039">
    <property type="protein sequence ID" value="CAD9551171.1"/>
    <property type="molecule type" value="Transcribed_RNA"/>
</dbReference>
<dbReference type="SUPFAM" id="SSF158682">
    <property type="entry name" value="TerB-like"/>
    <property type="match status" value="1"/>
</dbReference>
<gene>
    <name evidence="3" type="ORF">CGLO1086_LOCUS468</name>
</gene>
<protein>
    <recommendedName>
        <fullName evidence="2">Co-chaperone DjlA N-terminal domain-containing protein</fullName>
    </recommendedName>
</protein>
<name>A0A7S2JMT3_9EUKA</name>
<evidence type="ECO:0000256" key="1">
    <source>
        <dbReference type="SAM" id="MobiDB-lite"/>
    </source>
</evidence>